<dbReference type="Gene3D" id="1.50.10.20">
    <property type="match status" value="1"/>
</dbReference>
<dbReference type="Proteomes" id="UP001257234">
    <property type="component" value="Unassembled WGS sequence"/>
</dbReference>
<name>A0ABU1ESH7_9FLAO</name>
<comment type="caution">
    <text evidence="1">The sequence shown here is derived from an EMBL/GenBank/DDBJ whole genome shotgun (WGS) entry which is preliminary data.</text>
</comment>
<dbReference type="RefSeq" id="WP_309561982.1">
    <property type="nucleotide sequence ID" value="NZ_JAVJIU010000004.1"/>
</dbReference>
<organism evidence="1 2">
    <name type="scientific">Christiangramia sediminicola</name>
    <dbReference type="NCBI Taxonomy" id="3073267"/>
    <lineage>
        <taxon>Bacteria</taxon>
        <taxon>Pseudomonadati</taxon>
        <taxon>Bacteroidota</taxon>
        <taxon>Flavobacteriia</taxon>
        <taxon>Flavobacteriales</taxon>
        <taxon>Flavobacteriaceae</taxon>
        <taxon>Christiangramia</taxon>
    </lineage>
</organism>
<dbReference type="Pfam" id="PF05147">
    <property type="entry name" value="LANC_like"/>
    <property type="match status" value="1"/>
</dbReference>
<dbReference type="PRINTS" id="PR01950">
    <property type="entry name" value="LANCSUPER"/>
</dbReference>
<dbReference type="InterPro" id="IPR033889">
    <property type="entry name" value="LanC"/>
</dbReference>
<protein>
    <submittedName>
        <fullName evidence="1">Lanthionine synthetase C family protein</fullName>
    </submittedName>
</protein>
<dbReference type="EMBL" id="JAVJIU010000004">
    <property type="protein sequence ID" value="MDR5591113.1"/>
    <property type="molecule type" value="Genomic_DNA"/>
</dbReference>
<dbReference type="PRINTS" id="PR01955">
    <property type="entry name" value="LANCFRANKIA"/>
</dbReference>
<reference evidence="2" key="1">
    <citation type="submission" date="2023-07" db="EMBL/GenBank/DDBJ databases">
        <title>Christiangramia sp. SM2212., a novel bacterium of the family Flavobacteriaceae isolated from the sea sediment.</title>
        <authorList>
            <person name="Wang J."/>
            <person name="Zhang X."/>
        </authorList>
    </citation>
    <scope>NUCLEOTIDE SEQUENCE [LARGE SCALE GENOMIC DNA]</scope>
    <source>
        <strain evidence="2">SM2212</strain>
    </source>
</reference>
<evidence type="ECO:0000313" key="1">
    <source>
        <dbReference type="EMBL" id="MDR5591113.1"/>
    </source>
</evidence>
<sequence>MIITESQNIIHNKLEEINQLINENYSEIPKIGVFTGISGMALFHFYYSKYSNSNNYGDMGLEILVKGIDRINKGNIFPTYCNGLAGFGWVVNHLQQEGFMEVDNDELLEGLDNYLFTEMTSTMKAGHYDFLHGALGYGFYFLKRFKNTRSEKLKERYKIYLLELIDLLEKSSKKEGDKIKWLSILNKKTGEKVYSFGLAHGIPSIVNFLARLYVFEDFKTKVHSMLMGGVEYILSHFKEEQNASSSLFPGWVKEGQKISRKSRVAWCNGDLGVGLAIWQASISLGDSSLASTANNIFKYSTNRNSPGDSLVRDAGLCHGSFGNAQIFNRMYQETGKKIYRDTAGFWVNDGLKKAFHKDGFAGYKQWRGPEKPYQAELSVLEGIAGIGLSMISHLSGDNSWDECLLIG</sequence>
<dbReference type="CDD" id="cd04793">
    <property type="entry name" value="LanC"/>
    <property type="match status" value="1"/>
</dbReference>
<dbReference type="SMART" id="SM01260">
    <property type="entry name" value="LANC_like"/>
    <property type="match status" value="1"/>
</dbReference>
<gene>
    <name evidence="1" type="ORF">RE431_10735</name>
</gene>
<keyword evidence="2" id="KW-1185">Reference proteome</keyword>
<proteinExistence type="predicted"/>
<accession>A0ABU1ESH7</accession>
<dbReference type="PANTHER" id="PTHR12736:SF7">
    <property type="entry name" value="LANC-LIKE PROTEIN 3"/>
    <property type="match status" value="1"/>
</dbReference>
<dbReference type="InterPro" id="IPR007822">
    <property type="entry name" value="LANC-like"/>
</dbReference>
<dbReference type="SUPFAM" id="SSF158745">
    <property type="entry name" value="LanC-like"/>
    <property type="match status" value="1"/>
</dbReference>
<evidence type="ECO:0000313" key="2">
    <source>
        <dbReference type="Proteomes" id="UP001257234"/>
    </source>
</evidence>
<dbReference type="PANTHER" id="PTHR12736">
    <property type="entry name" value="LANC-LIKE PROTEIN"/>
    <property type="match status" value="1"/>
</dbReference>